<keyword evidence="10" id="KW-1185">Reference proteome</keyword>
<dbReference type="PANTHER" id="PTHR30012:SF0">
    <property type="entry name" value="TYPE II SECRETION SYSTEM PROTEIN F-RELATED"/>
    <property type="match status" value="1"/>
</dbReference>
<comment type="similarity">
    <text evidence="2">Belongs to the GSP F family.</text>
</comment>
<feature type="transmembrane region" description="Helical" evidence="7">
    <location>
        <begin position="329"/>
        <end position="350"/>
    </location>
</feature>
<dbReference type="RefSeq" id="WP_142535165.1">
    <property type="nucleotide sequence ID" value="NZ_SGJB01000002.1"/>
</dbReference>
<evidence type="ECO:0000256" key="1">
    <source>
        <dbReference type="ARBA" id="ARBA00004651"/>
    </source>
</evidence>
<evidence type="ECO:0000256" key="3">
    <source>
        <dbReference type="ARBA" id="ARBA00022475"/>
    </source>
</evidence>
<dbReference type="InterPro" id="IPR042094">
    <property type="entry name" value="T2SS_GspF_sf"/>
</dbReference>
<keyword evidence="3" id="KW-1003">Cell membrane</keyword>
<protein>
    <submittedName>
        <fullName evidence="9">Type II secretion system F family protein</fullName>
    </submittedName>
</protein>
<feature type="transmembrane region" description="Helical" evidence="7">
    <location>
        <begin position="119"/>
        <end position="145"/>
    </location>
</feature>
<dbReference type="GO" id="GO:0005886">
    <property type="term" value="C:plasma membrane"/>
    <property type="evidence" value="ECO:0007669"/>
    <property type="project" value="UniProtKB-SubCell"/>
</dbReference>
<dbReference type="OrthoDB" id="9805682at2"/>
<dbReference type="Proteomes" id="UP000317863">
    <property type="component" value="Unassembled WGS sequence"/>
</dbReference>
<keyword evidence="6 7" id="KW-0472">Membrane</keyword>
<feature type="domain" description="Type II secretion system protein GspF" evidence="8">
    <location>
        <begin position="26"/>
        <end position="146"/>
    </location>
</feature>
<evidence type="ECO:0000256" key="7">
    <source>
        <dbReference type="SAM" id="Phobius"/>
    </source>
</evidence>
<evidence type="ECO:0000256" key="2">
    <source>
        <dbReference type="ARBA" id="ARBA00005745"/>
    </source>
</evidence>
<dbReference type="PRINTS" id="PR00812">
    <property type="entry name" value="BCTERIALGSPF"/>
</dbReference>
<dbReference type="Gene3D" id="1.20.81.30">
    <property type="entry name" value="Type II secretion system (T2SS), domain F"/>
    <property type="match status" value="2"/>
</dbReference>
<evidence type="ECO:0000256" key="4">
    <source>
        <dbReference type="ARBA" id="ARBA00022692"/>
    </source>
</evidence>
<evidence type="ECO:0000256" key="5">
    <source>
        <dbReference type="ARBA" id="ARBA00022989"/>
    </source>
</evidence>
<feature type="transmembrane region" description="Helical" evidence="7">
    <location>
        <begin position="176"/>
        <end position="194"/>
    </location>
</feature>
<feature type="domain" description="Type II secretion system protein GspF" evidence="8">
    <location>
        <begin position="226"/>
        <end position="348"/>
    </location>
</feature>
<accession>A0A544QXT0</accession>
<evidence type="ECO:0000313" key="9">
    <source>
        <dbReference type="EMBL" id="TQQ85461.1"/>
    </source>
</evidence>
<organism evidence="9 10">
    <name type="scientific">Peptacetobacter hominis</name>
    <dbReference type="NCBI Taxonomy" id="2743610"/>
    <lineage>
        <taxon>Bacteria</taxon>
        <taxon>Bacillati</taxon>
        <taxon>Bacillota</taxon>
        <taxon>Clostridia</taxon>
        <taxon>Peptostreptococcales</taxon>
        <taxon>Peptostreptococcaceae</taxon>
        <taxon>Peptacetobacter</taxon>
    </lineage>
</organism>
<sequence length="356" mass="40764">MQDVLSRINEKYISRKLKSRELEMICTRLSILIRSGNSIESIFELLMRGERGTIKKGFEIIIRRLKEGNSLESSIRASGIFSEFFSAMIKCGEESGNIEKVCEDMAHYYEREEKIKRKIISVAIYPIILIIMLFLSMSFMMIYVLPNFAFVFEQKGIETPFITEIMFKGSLYIKNNIYIIPLSVFILFSVFIYLSKTEVYKGFIESIRLKLPILKDINKLWFCAQFSGNMYIMMKSGIPISNALDIISDILGNRNIKSELAISKRYLSSGSSLSKSLEIADVFPDIFISMIRAGEESGFIEESLKNINKFYETELDIKLDRTMRFIEPAITIIIGFVIGISIISLVIPMIDAVVSI</sequence>
<dbReference type="EMBL" id="SGJB01000002">
    <property type="protein sequence ID" value="TQQ85461.1"/>
    <property type="molecule type" value="Genomic_DNA"/>
</dbReference>
<reference evidence="9 10" key="1">
    <citation type="submission" date="2019-02" db="EMBL/GenBank/DDBJ databases">
        <title>Peptostreptococcaceae bacterium ZHW00191 nov., a new bacterium isolated from the human gut.</title>
        <authorList>
            <person name="Zhou H.-W."/>
            <person name="Chen X.-J."/>
        </authorList>
    </citation>
    <scope>NUCLEOTIDE SEQUENCE [LARGE SCALE GENOMIC DNA]</scope>
    <source>
        <strain evidence="9 10">ZHW00191</strain>
    </source>
</reference>
<proteinExistence type="inferred from homology"/>
<dbReference type="PANTHER" id="PTHR30012">
    <property type="entry name" value="GENERAL SECRETION PATHWAY PROTEIN"/>
    <property type="match status" value="1"/>
</dbReference>
<comment type="subcellular location">
    <subcellularLocation>
        <location evidence="1">Cell membrane</location>
        <topology evidence="1">Multi-pass membrane protein</topology>
    </subcellularLocation>
</comment>
<comment type="caution">
    <text evidence="9">The sequence shown here is derived from an EMBL/GenBank/DDBJ whole genome shotgun (WGS) entry which is preliminary data.</text>
</comment>
<name>A0A544QXT0_9FIRM</name>
<dbReference type="AlphaFoldDB" id="A0A544QXT0"/>
<evidence type="ECO:0000256" key="6">
    <source>
        <dbReference type="ARBA" id="ARBA00023136"/>
    </source>
</evidence>
<evidence type="ECO:0000259" key="8">
    <source>
        <dbReference type="Pfam" id="PF00482"/>
    </source>
</evidence>
<keyword evidence="5 7" id="KW-1133">Transmembrane helix</keyword>
<dbReference type="Pfam" id="PF00482">
    <property type="entry name" value="T2SSF"/>
    <property type="match status" value="2"/>
</dbReference>
<keyword evidence="4 7" id="KW-0812">Transmembrane</keyword>
<dbReference type="InterPro" id="IPR003004">
    <property type="entry name" value="GspF/PilC"/>
</dbReference>
<dbReference type="InterPro" id="IPR018076">
    <property type="entry name" value="T2SS_GspF_dom"/>
</dbReference>
<gene>
    <name evidence="9" type="ORF">EXD82_01565</name>
</gene>
<evidence type="ECO:0000313" key="10">
    <source>
        <dbReference type="Proteomes" id="UP000317863"/>
    </source>
</evidence>